<dbReference type="GO" id="GO:0003677">
    <property type="term" value="F:DNA binding"/>
    <property type="evidence" value="ECO:0007669"/>
    <property type="project" value="UniProtKB-KW"/>
</dbReference>
<feature type="region of interest" description="Disordered" evidence="2">
    <location>
        <begin position="67"/>
        <end position="89"/>
    </location>
</feature>
<accession>A0A9W6DBW7</accession>
<keyword evidence="5" id="KW-1185">Reference proteome</keyword>
<feature type="compositionally biased region" description="Basic and acidic residues" evidence="2">
    <location>
        <begin position="75"/>
        <end position="89"/>
    </location>
</feature>
<dbReference type="AlphaFoldDB" id="A0A9W6DBW7"/>
<dbReference type="GO" id="GO:0003700">
    <property type="term" value="F:DNA-binding transcription factor activity"/>
    <property type="evidence" value="ECO:0007669"/>
    <property type="project" value="TreeGrafter"/>
</dbReference>
<sequence length="146" mass="16248">MFGKNIKAIREAKKIGVNELSRLSGVNASYISALERDEKKNPSVNTLEKLAAALEVSIDEIMKLNSTQSAELSDSEDRNLNVKDDSSLNDTGEFKTAEEAMKFILKQPAIMGYGGFDIKKLSDDEMVQFANELLNQLQLLGLKYKK</sequence>
<evidence type="ECO:0000256" key="2">
    <source>
        <dbReference type="SAM" id="MobiDB-lite"/>
    </source>
</evidence>
<dbReference type="InterPro" id="IPR050807">
    <property type="entry name" value="TransReg_Diox_bact_type"/>
</dbReference>
<dbReference type="SUPFAM" id="SSF47413">
    <property type="entry name" value="lambda repressor-like DNA-binding domains"/>
    <property type="match status" value="1"/>
</dbReference>
<dbReference type="PROSITE" id="PS50943">
    <property type="entry name" value="HTH_CROC1"/>
    <property type="match status" value="1"/>
</dbReference>
<evidence type="ECO:0000313" key="4">
    <source>
        <dbReference type="EMBL" id="GKU26372.1"/>
    </source>
</evidence>
<dbReference type="Gene3D" id="1.10.260.40">
    <property type="entry name" value="lambda repressor-like DNA-binding domains"/>
    <property type="match status" value="1"/>
</dbReference>
<dbReference type="SMART" id="SM00530">
    <property type="entry name" value="HTH_XRE"/>
    <property type="match status" value="1"/>
</dbReference>
<dbReference type="PANTHER" id="PTHR46797">
    <property type="entry name" value="HTH-TYPE TRANSCRIPTIONAL REGULATOR"/>
    <property type="match status" value="1"/>
</dbReference>
<organism evidence="4 5">
    <name type="scientific">Clostridium folliculivorans</name>
    <dbReference type="NCBI Taxonomy" id="2886038"/>
    <lineage>
        <taxon>Bacteria</taxon>
        <taxon>Bacillati</taxon>
        <taxon>Bacillota</taxon>
        <taxon>Clostridia</taxon>
        <taxon>Eubacteriales</taxon>
        <taxon>Clostridiaceae</taxon>
        <taxon>Clostridium</taxon>
    </lineage>
</organism>
<evidence type="ECO:0000313" key="5">
    <source>
        <dbReference type="Proteomes" id="UP001057868"/>
    </source>
</evidence>
<gene>
    <name evidence="4" type="ORF">CFOLD11_31990</name>
</gene>
<dbReference type="RefSeq" id="WP_261853281.1">
    <property type="nucleotide sequence ID" value="NZ_BQXY01000005.1"/>
</dbReference>
<dbReference type="CDD" id="cd00093">
    <property type="entry name" value="HTH_XRE"/>
    <property type="match status" value="1"/>
</dbReference>
<dbReference type="EMBL" id="BQXY01000005">
    <property type="protein sequence ID" value="GKU26372.1"/>
    <property type="molecule type" value="Genomic_DNA"/>
</dbReference>
<dbReference type="Pfam" id="PF01381">
    <property type="entry name" value="HTH_3"/>
    <property type="match status" value="1"/>
</dbReference>
<name>A0A9W6DBW7_9CLOT</name>
<comment type="caution">
    <text evidence="4">The sequence shown here is derived from an EMBL/GenBank/DDBJ whole genome shotgun (WGS) entry which is preliminary data.</text>
</comment>
<feature type="domain" description="HTH cro/C1-type" evidence="3">
    <location>
        <begin position="6"/>
        <end position="61"/>
    </location>
</feature>
<reference evidence="4" key="1">
    <citation type="journal article" date="2023" name="Int. J. Syst. Evol. Microbiol.">
        <title>&lt;i&gt;Clostridium folliculivorans&lt;/i&gt; sp. nov., isolated from soil samples of an organic paddy in Japan.</title>
        <authorList>
            <person name="Tazawa J."/>
            <person name="Kobayashi H."/>
            <person name="Tanizawa Y."/>
            <person name="Uchino A."/>
            <person name="Tanaka F."/>
            <person name="Urashima Y."/>
            <person name="Miura S."/>
            <person name="Sakamoto M."/>
            <person name="Ohkuma M."/>
            <person name="Tohno M."/>
        </authorList>
    </citation>
    <scope>NUCLEOTIDE SEQUENCE</scope>
    <source>
        <strain evidence="4">D1-1</strain>
    </source>
</reference>
<dbReference type="Proteomes" id="UP001057868">
    <property type="component" value="Unassembled WGS sequence"/>
</dbReference>
<proteinExistence type="predicted"/>
<dbReference type="InterPro" id="IPR001387">
    <property type="entry name" value="Cro/C1-type_HTH"/>
</dbReference>
<protein>
    <submittedName>
        <fullName evidence="4">Transcriptional regulator</fullName>
    </submittedName>
</protein>
<evidence type="ECO:0000259" key="3">
    <source>
        <dbReference type="PROSITE" id="PS50943"/>
    </source>
</evidence>
<dbReference type="GO" id="GO:0005829">
    <property type="term" value="C:cytosol"/>
    <property type="evidence" value="ECO:0007669"/>
    <property type="project" value="TreeGrafter"/>
</dbReference>
<keyword evidence="1" id="KW-0238">DNA-binding</keyword>
<dbReference type="PANTHER" id="PTHR46797:SF1">
    <property type="entry name" value="METHYLPHOSPHONATE SYNTHASE"/>
    <property type="match status" value="1"/>
</dbReference>
<dbReference type="InterPro" id="IPR010982">
    <property type="entry name" value="Lambda_DNA-bd_dom_sf"/>
</dbReference>
<evidence type="ECO:0000256" key="1">
    <source>
        <dbReference type="ARBA" id="ARBA00023125"/>
    </source>
</evidence>